<organism evidence="12 13">
    <name type="scientific">Candidatus Dojkabacteria bacterium CG_4_10_14_0_2_um_filter_Dojkabacteria_WS6_41_15</name>
    <dbReference type="NCBI Taxonomy" id="2014249"/>
    <lineage>
        <taxon>Bacteria</taxon>
        <taxon>Candidatus Dojkabacteria</taxon>
    </lineage>
</organism>
<comment type="catalytic activity">
    <reaction evidence="1 10">
        <text>Endonucleolytic cleavage of DNA to give random double-stranded fragments with terminal 5'-phosphates, ATP is simultaneously hydrolyzed.</text>
        <dbReference type="EC" id="3.1.21.3"/>
    </reaction>
</comment>
<dbReference type="InterPro" id="IPR040980">
    <property type="entry name" value="SWI2_SNF2"/>
</dbReference>
<dbReference type="GO" id="GO:0003677">
    <property type="term" value="F:DNA binding"/>
    <property type="evidence" value="ECO:0007669"/>
    <property type="project" value="UniProtKB-KW"/>
</dbReference>
<dbReference type="InterPro" id="IPR014001">
    <property type="entry name" value="Helicase_ATP-bd"/>
</dbReference>
<keyword evidence="12" id="KW-0347">Helicase</keyword>
<dbReference type="PROSITE" id="PS51192">
    <property type="entry name" value="HELICASE_ATP_BIND_1"/>
    <property type="match status" value="1"/>
</dbReference>
<dbReference type="GO" id="GO:0005524">
    <property type="term" value="F:ATP binding"/>
    <property type="evidence" value="ECO:0007669"/>
    <property type="project" value="UniProtKB-KW"/>
</dbReference>
<dbReference type="Gene3D" id="3.90.1570.50">
    <property type="match status" value="1"/>
</dbReference>
<dbReference type="SMART" id="SM00487">
    <property type="entry name" value="DEXDc"/>
    <property type="match status" value="1"/>
</dbReference>
<dbReference type="Pfam" id="PF22679">
    <property type="entry name" value="T1R_D3-like"/>
    <property type="match status" value="1"/>
</dbReference>
<dbReference type="InterPro" id="IPR055180">
    <property type="entry name" value="HsdR_RecA-like_helicase_dom_2"/>
</dbReference>
<dbReference type="InterPro" id="IPR004473">
    <property type="entry name" value="Restrct_endonuc_typeI_HsdR"/>
</dbReference>
<comment type="similarity">
    <text evidence="2 10">Belongs to the HsdR family.</text>
</comment>
<evidence type="ECO:0000256" key="1">
    <source>
        <dbReference type="ARBA" id="ARBA00000851"/>
    </source>
</evidence>
<dbReference type="GO" id="GO:0004386">
    <property type="term" value="F:helicase activity"/>
    <property type="evidence" value="ECO:0007669"/>
    <property type="project" value="UniProtKB-KW"/>
</dbReference>
<reference evidence="13" key="1">
    <citation type="submission" date="2017-09" db="EMBL/GenBank/DDBJ databases">
        <title>Depth-based differentiation of microbial function through sediment-hosted aquifers and enrichment of novel symbionts in the deep terrestrial subsurface.</title>
        <authorList>
            <person name="Probst A.J."/>
            <person name="Ladd B."/>
            <person name="Jarett J.K."/>
            <person name="Geller-Mcgrath D.E."/>
            <person name="Sieber C.M.K."/>
            <person name="Emerson J.B."/>
            <person name="Anantharaman K."/>
            <person name="Thomas B.C."/>
            <person name="Malmstrom R."/>
            <person name="Stieglmeier M."/>
            <person name="Klingl A."/>
            <person name="Woyke T."/>
            <person name="Ryan C.M."/>
            <person name="Banfield J.F."/>
        </authorList>
    </citation>
    <scope>NUCLEOTIDE SEQUENCE [LARGE SCALE GENOMIC DNA]</scope>
</reference>
<evidence type="ECO:0000256" key="4">
    <source>
        <dbReference type="ARBA" id="ARBA00022741"/>
    </source>
</evidence>
<accession>A0A2M7W2A4</accession>
<dbReference type="CDD" id="cd18800">
    <property type="entry name" value="SF2_C_EcoR124I-like"/>
    <property type="match status" value="1"/>
</dbReference>
<dbReference type="InterPro" id="IPR027417">
    <property type="entry name" value="P-loop_NTPase"/>
</dbReference>
<dbReference type="InterPro" id="IPR021810">
    <property type="entry name" value="T1RH-like_C"/>
</dbReference>
<evidence type="ECO:0000256" key="5">
    <source>
        <dbReference type="ARBA" id="ARBA00022747"/>
    </source>
</evidence>
<comment type="function">
    <text evidence="10">Subunit R is required for both nuclease and ATPase activities, but not for modification.</text>
</comment>
<dbReference type="PANTHER" id="PTHR30195">
    <property type="entry name" value="TYPE I SITE-SPECIFIC DEOXYRIBONUCLEASE PROTEIN SUBUNIT M AND R"/>
    <property type="match status" value="1"/>
</dbReference>
<keyword evidence="5 10" id="KW-0680">Restriction system</keyword>
<evidence type="ECO:0000256" key="3">
    <source>
        <dbReference type="ARBA" id="ARBA00022722"/>
    </source>
</evidence>
<keyword evidence="3" id="KW-0540">Nuclease</keyword>
<keyword evidence="8 10" id="KW-0067">ATP-binding</keyword>
<evidence type="ECO:0000313" key="13">
    <source>
        <dbReference type="Proteomes" id="UP000228952"/>
    </source>
</evidence>
<dbReference type="InterPro" id="IPR051268">
    <property type="entry name" value="Type-I_R_enzyme_R_subunit"/>
</dbReference>
<dbReference type="EMBL" id="PFQB01000052">
    <property type="protein sequence ID" value="PJA14430.1"/>
    <property type="molecule type" value="Genomic_DNA"/>
</dbReference>
<comment type="subunit">
    <text evidence="10">The type I restriction/modification system is composed of three polypeptides R, M and S.</text>
</comment>
<dbReference type="Gene3D" id="3.40.50.300">
    <property type="entry name" value="P-loop containing nucleotide triphosphate hydrolases"/>
    <property type="match status" value="2"/>
</dbReference>
<proteinExistence type="inferred from homology"/>
<keyword evidence="9 10" id="KW-0238">DNA-binding</keyword>
<evidence type="ECO:0000256" key="8">
    <source>
        <dbReference type="ARBA" id="ARBA00022840"/>
    </source>
</evidence>
<dbReference type="EC" id="3.1.21.3" evidence="10"/>
<dbReference type="Pfam" id="PF04313">
    <property type="entry name" value="HSDR_N"/>
    <property type="match status" value="1"/>
</dbReference>
<evidence type="ECO:0000313" key="12">
    <source>
        <dbReference type="EMBL" id="PJA14430.1"/>
    </source>
</evidence>
<dbReference type="Proteomes" id="UP000228952">
    <property type="component" value="Unassembled WGS sequence"/>
</dbReference>
<name>A0A2M7W2A4_9BACT</name>
<dbReference type="NCBIfam" id="TIGR00348">
    <property type="entry name" value="hsdR"/>
    <property type="match status" value="1"/>
</dbReference>
<gene>
    <name evidence="12" type="ORF">COX64_02130</name>
</gene>
<keyword evidence="4 10" id="KW-0547">Nucleotide-binding</keyword>
<comment type="caution">
    <text evidence="12">The sequence shown here is derived from an EMBL/GenBank/DDBJ whole genome shotgun (WGS) entry which is preliminary data.</text>
</comment>
<evidence type="ECO:0000256" key="2">
    <source>
        <dbReference type="ARBA" id="ARBA00008598"/>
    </source>
</evidence>
<evidence type="ECO:0000256" key="9">
    <source>
        <dbReference type="ARBA" id="ARBA00023125"/>
    </source>
</evidence>
<evidence type="ECO:0000256" key="7">
    <source>
        <dbReference type="ARBA" id="ARBA00022801"/>
    </source>
</evidence>
<evidence type="ECO:0000256" key="6">
    <source>
        <dbReference type="ARBA" id="ARBA00022759"/>
    </source>
</evidence>
<keyword evidence="6" id="KW-0255">Endonuclease</keyword>
<protein>
    <recommendedName>
        <fullName evidence="10">Type I restriction enzyme endonuclease subunit</fullName>
        <shortName evidence="10">R protein</shortName>
        <ecNumber evidence="10">3.1.21.3</ecNumber>
    </recommendedName>
</protein>
<dbReference type="InterPro" id="IPR007409">
    <property type="entry name" value="Restrct_endonuc_type1_HsdR_N"/>
</dbReference>
<evidence type="ECO:0000256" key="10">
    <source>
        <dbReference type="RuleBase" id="RU364115"/>
    </source>
</evidence>
<dbReference type="GO" id="GO:0009307">
    <property type="term" value="P:DNA restriction-modification system"/>
    <property type="evidence" value="ECO:0007669"/>
    <property type="project" value="UniProtKB-KW"/>
</dbReference>
<sequence length="1059" mass="119692">MYESEIEKLTIELIEHLGYTYVSPETLETERQNLSDIVLVQRLKSAIERLNPTLPQTCKDQAHKKVLSTVTQNLLENNEAFHKMLVEGVPTEFFQEGVDRGKSVQIIDYENITNNELIVTNQYTVIENNHNKRPDVVILINGIPILVIELKNAVDENATMECAYNQLQTYKKVIPSLFTYNTIVIASDGLDAKSGTITSELSRFSAWKSIDGVRYDSATTPQIETMVKGMLRPDVLLDLIRNFIVFERSERQDPQTGQKIISKEKKVAQYHQYYAVNKAVESTIRATAQTESFLKDAPQNFYLPSVTDQPKGDHKAGVMWHTQGSGKSLSMVFYTGKVVQQLNNPTVVVVTDRNDLDGQLFETFANCKNILRQEPIQATSITHLKELLKREAGGIIFTTIQKFEPEAGKDVFELLSNRSNIVVVADEAHRSQYGFGGKAIVDEKSQNVLMKYGHAKYIRDAIPSATFIGFTGTPIEKVDASTPAVFGNYIDVYDIQQAVADGATVPIYYTSRLAKLHLKDDQIAQLDQEIDEVTEGLEFEAQARAKWAQLEAIVGHTERLKVVAKDIVEHFEERNSAIKGKGMIVCMSRKIAVDLYAEIVKLRPEWHNDDLRKGKLKVVMTSSSSDPIEFQPHHTNKTERKELGDRFKNASDELQLVIVRDMWLTGFDVPCLHTMYIDKPMKEHNLMQAIARVNRVYKDKPAGLIVDYIGIASDLKAALSIYTESGGKGKPTLNQEEAVAEFLSRLEIVSRMFNGFDYERYFDADIRGRLSILLEAQEHILSGKDKQTDEFITQVVALSKAFSIAVPHEYALNHKDEVAVFQAIKARIVKLRGIGEEGKKSPREIEMAIKQIVEGAIVTDKVVDIFDAAGIKRPDVSILSDEFMNEVRNMTHKNLALELLKKLLSDEIKFKQRVNIIQSQKFSELLKGVINRYNNLITTVEVIDELMNIARQMREGDSKQVELGLKEDELAFYDALSQNESALQVLGDKQLAFIAREVLQKVRENTSIDWKIKESVRAKLRLAVKSVLNRYGYPPDMQQLAVDNVIKQAEIMGEDTATE</sequence>
<dbReference type="AlphaFoldDB" id="A0A2M7W2A4"/>
<dbReference type="CDD" id="cd22332">
    <property type="entry name" value="HsdR_N"/>
    <property type="match status" value="1"/>
</dbReference>
<dbReference type="PANTHER" id="PTHR30195:SF15">
    <property type="entry name" value="TYPE I RESTRICTION ENZYME HINDI ENDONUCLEASE SUBUNIT"/>
    <property type="match status" value="1"/>
</dbReference>
<dbReference type="Pfam" id="PF18766">
    <property type="entry name" value="SWI2_SNF2"/>
    <property type="match status" value="1"/>
</dbReference>
<dbReference type="SUPFAM" id="SSF52540">
    <property type="entry name" value="P-loop containing nucleoside triphosphate hydrolases"/>
    <property type="match status" value="2"/>
</dbReference>
<dbReference type="Pfam" id="PF11867">
    <property type="entry name" value="T1RH-like_C"/>
    <property type="match status" value="1"/>
</dbReference>
<keyword evidence="7 10" id="KW-0378">Hydrolase</keyword>
<dbReference type="GO" id="GO:0009035">
    <property type="term" value="F:type I site-specific deoxyribonuclease activity"/>
    <property type="evidence" value="ECO:0007669"/>
    <property type="project" value="UniProtKB-EC"/>
</dbReference>
<evidence type="ECO:0000259" key="11">
    <source>
        <dbReference type="PROSITE" id="PS51192"/>
    </source>
</evidence>
<dbReference type="CDD" id="cd18030">
    <property type="entry name" value="DEXHc_RE_I_HsdR"/>
    <property type="match status" value="1"/>
</dbReference>
<feature type="domain" description="Helicase ATP-binding" evidence="11">
    <location>
        <begin position="308"/>
        <end position="492"/>
    </location>
</feature>